<reference evidence="1 2" key="1">
    <citation type="journal article" date="2014" name="Curr. Biol.">
        <title>The genome of the clonal raider ant Cerapachys biroi.</title>
        <authorList>
            <person name="Oxley P.R."/>
            <person name="Ji L."/>
            <person name="Fetter-Pruneda I."/>
            <person name="McKenzie S.K."/>
            <person name="Li C."/>
            <person name="Hu H."/>
            <person name="Zhang G."/>
            <person name="Kronauer D.J."/>
        </authorList>
    </citation>
    <scope>NUCLEOTIDE SEQUENCE [LARGE SCALE GENOMIC DNA]</scope>
</reference>
<dbReference type="EMBL" id="KK107138">
    <property type="protein sequence ID" value="EZA57933.1"/>
    <property type="molecule type" value="Genomic_DNA"/>
</dbReference>
<evidence type="ECO:0000313" key="1">
    <source>
        <dbReference type="EMBL" id="EZA57933.1"/>
    </source>
</evidence>
<sequence length="49" mass="5272">MPVASTCGWVFAASDNIPNVRYDGALPLKASTCNVLIEILMRDAIHSPI</sequence>
<evidence type="ECO:0000313" key="2">
    <source>
        <dbReference type="Proteomes" id="UP000053097"/>
    </source>
</evidence>
<dbReference type="AlphaFoldDB" id="A0A026WPM7"/>
<organism evidence="1 2">
    <name type="scientific">Ooceraea biroi</name>
    <name type="common">Clonal raider ant</name>
    <name type="synonym">Cerapachys biroi</name>
    <dbReference type="NCBI Taxonomy" id="2015173"/>
    <lineage>
        <taxon>Eukaryota</taxon>
        <taxon>Metazoa</taxon>
        <taxon>Ecdysozoa</taxon>
        <taxon>Arthropoda</taxon>
        <taxon>Hexapoda</taxon>
        <taxon>Insecta</taxon>
        <taxon>Pterygota</taxon>
        <taxon>Neoptera</taxon>
        <taxon>Endopterygota</taxon>
        <taxon>Hymenoptera</taxon>
        <taxon>Apocrita</taxon>
        <taxon>Aculeata</taxon>
        <taxon>Formicoidea</taxon>
        <taxon>Formicidae</taxon>
        <taxon>Dorylinae</taxon>
        <taxon>Ooceraea</taxon>
    </lineage>
</organism>
<name>A0A026WPM7_OOCBI</name>
<protein>
    <submittedName>
        <fullName evidence="1">Uncharacterized protein</fullName>
    </submittedName>
</protein>
<accession>A0A026WPM7</accession>
<gene>
    <name evidence="1" type="ORF">X777_01947</name>
</gene>
<proteinExistence type="predicted"/>
<dbReference type="Proteomes" id="UP000053097">
    <property type="component" value="Unassembled WGS sequence"/>
</dbReference>
<keyword evidence="2" id="KW-1185">Reference proteome</keyword>